<name>A0ABY4QQN4_9MYCO</name>
<evidence type="ECO:0000313" key="2">
    <source>
        <dbReference type="EMBL" id="UQX13392.1"/>
    </source>
</evidence>
<geneLocation type="plasmid" evidence="2 3">
    <name>unnamed</name>
</geneLocation>
<sequence>MYALIDHQSIIVSEGPASVLIAAADPTYGPVRRYLVDEHGEDFQTVRDLVDTFRTGVKKAAVEAVSVVDGHTDEDEQEPYRITHGDPVEEVVLAAAIRLTSSAADLAPLGAFLRRLERNPSQASRSQLFGWLKAGGFTLTTDGHIVGYKSVRADGRSAHAGREPVTVVAQNGSVETVTGHVPYPVGATVWMARDLVNDDRNSACSVGLHVGTFGYAESFSEQTLVVLVDPADVVSVPSDSNAQKMRVCRLYVAARHDGAQIADAVIDHIRTVPDFEATEDYTRRPENARQPMFGVAVALDSPDDPDGEDEDDLQDDDDSPGDEALCDECGAATEAGVSPQHSRDCSLHPANVH</sequence>
<dbReference type="Proteomes" id="UP001056610">
    <property type="component" value="Plasmid unnamed"/>
</dbReference>
<dbReference type="EMBL" id="CP097321">
    <property type="protein sequence ID" value="UQX13392.1"/>
    <property type="molecule type" value="Genomic_DNA"/>
</dbReference>
<protein>
    <submittedName>
        <fullName evidence="2">Uncharacterized protein</fullName>
    </submittedName>
</protein>
<dbReference type="RefSeq" id="WP_219070576.1">
    <property type="nucleotide sequence ID" value="NZ_CAJUXY010000097.1"/>
</dbReference>
<proteinExistence type="predicted"/>
<feature type="region of interest" description="Disordered" evidence="1">
    <location>
        <begin position="297"/>
        <end position="353"/>
    </location>
</feature>
<accession>A0ABY4QQN4</accession>
<reference evidence="2" key="1">
    <citation type="submission" date="2022-05" db="EMBL/GenBank/DDBJ databases">
        <title>A methanotrophic Mycobacterium dominates a cave microbial ecosystem.</title>
        <authorList>
            <person name="Van Spanning R.J.M."/>
            <person name="Guan Q."/>
            <person name="Melkonian C."/>
            <person name="Gallant J."/>
            <person name="Polerecky L."/>
            <person name="Flot J.-F."/>
            <person name="Brandt B.W."/>
            <person name="Braster M."/>
            <person name="Iturbe Espinoza P."/>
            <person name="Aerts J."/>
            <person name="Meima-Franke M."/>
            <person name="Piersma S.R."/>
            <person name="Bunduc C."/>
            <person name="Ummels R."/>
            <person name="Pain A."/>
            <person name="Fleming E.J."/>
            <person name="van der Wel N."/>
            <person name="Gherman V.D."/>
            <person name="Sarbu S.M."/>
            <person name="Bodelier P.L.E."/>
            <person name="Bitter W."/>
        </authorList>
    </citation>
    <scope>NUCLEOTIDE SEQUENCE</scope>
    <source>
        <strain evidence="2">Sulfur Cave</strain>
        <plasmid evidence="2">unnamed</plasmid>
    </source>
</reference>
<gene>
    <name evidence="2" type="ORF">M5I08_24580</name>
</gene>
<keyword evidence="3" id="KW-1185">Reference proteome</keyword>
<evidence type="ECO:0000313" key="3">
    <source>
        <dbReference type="Proteomes" id="UP001056610"/>
    </source>
</evidence>
<organism evidence="2 3">
    <name type="scientific">Candidatus Mycobacterium methanotrophicum</name>
    <dbReference type="NCBI Taxonomy" id="2943498"/>
    <lineage>
        <taxon>Bacteria</taxon>
        <taxon>Bacillati</taxon>
        <taxon>Actinomycetota</taxon>
        <taxon>Actinomycetes</taxon>
        <taxon>Mycobacteriales</taxon>
        <taxon>Mycobacteriaceae</taxon>
        <taxon>Mycobacterium</taxon>
    </lineage>
</organism>
<keyword evidence="2" id="KW-0614">Plasmid</keyword>
<feature type="compositionally biased region" description="Acidic residues" evidence="1">
    <location>
        <begin position="301"/>
        <end position="326"/>
    </location>
</feature>
<evidence type="ECO:0000256" key="1">
    <source>
        <dbReference type="SAM" id="MobiDB-lite"/>
    </source>
</evidence>